<evidence type="ECO:0000256" key="1">
    <source>
        <dbReference type="SAM" id="SignalP"/>
    </source>
</evidence>
<dbReference type="Pfam" id="PF00496">
    <property type="entry name" value="SBP_bac_5"/>
    <property type="match status" value="1"/>
</dbReference>
<sequence>MKKRLLYTCLAGVVSAALLSGCQKQGSKEAAATGKEQANTEAAATKGSEGTPKDELVFVNFRDIRDLNPHLYAGEMYAQEMLYETLVTITADGYAPCLAESWNISEDGKTYTFKIRKGVTFSDGEVCDANAIKANFDAIIENKERHTWLEMMNVLVGVSAPDADTFVIELSQPYYPMLTELGVTRPFAMISPKAMKNGSTKDGVDAYIGTGPYVLKESVTDEYAVFEANENYWGEKPKVKKITVKVIPDNQTRILALEKGEIDLIFGKNMIDADAVNKYKESDKFSVSLSDATSTRQIVINTTNDILKDKTVRQAIQHATNRQAISDGIFYGLEKPADTLYSKTVPYCNIELTPYEFSQDKASEMLEESGWVMGNQNVREKDGTPLKLTLLYNSDSVTEKTIAEYLQSEYGKLGIGLEIKGEEEQSYRDNMKAGNFDMVFNICWGLPYDPQSSLAGMRQRVYGDYAAQQGLADKAEIDKAITEIMVSTDEEKRQELYRFVLTRLHEDAVYIPLTYECNKAIYRSDLKGVGFTQTQYEVPFAQMYFE</sequence>
<feature type="domain" description="Solute-binding protein family 5" evidence="2">
    <location>
        <begin position="94"/>
        <end position="457"/>
    </location>
</feature>
<reference evidence="3 4" key="1">
    <citation type="submission" date="2018-07" db="EMBL/GenBank/DDBJ databases">
        <title>New species, Clostridium PI-S10-A1B.</title>
        <authorList>
            <person name="Krishna G."/>
            <person name="Summeta K."/>
            <person name="Shikha S."/>
            <person name="Prabhu P.B."/>
            <person name="Suresh K."/>
        </authorList>
    </citation>
    <scope>NUCLEOTIDE SEQUENCE [LARGE SCALE GENOMIC DNA]</scope>
    <source>
        <strain evidence="3 4">PI-S10-A1B</strain>
    </source>
</reference>
<dbReference type="GO" id="GO:0020037">
    <property type="term" value="F:heme binding"/>
    <property type="evidence" value="ECO:0007669"/>
    <property type="project" value="InterPro"/>
</dbReference>
<accession>A0A3E2NF64</accession>
<dbReference type="PANTHER" id="PTHR30290:SF37">
    <property type="entry name" value="NICKEL-BINDING PERIPLASMIC PROTEIN"/>
    <property type="match status" value="1"/>
</dbReference>
<comment type="caution">
    <text evidence="3">The sequence shown here is derived from an EMBL/GenBank/DDBJ whole genome shotgun (WGS) entry which is preliminary data.</text>
</comment>
<keyword evidence="1" id="KW-0732">Signal</keyword>
<dbReference type="EMBL" id="QOHO01000020">
    <property type="protein sequence ID" value="RFZ79652.1"/>
    <property type="molecule type" value="Genomic_DNA"/>
</dbReference>
<dbReference type="Gene3D" id="3.40.190.10">
    <property type="entry name" value="Periplasmic binding protein-like II"/>
    <property type="match status" value="1"/>
</dbReference>
<dbReference type="InterPro" id="IPR000914">
    <property type="entry name" value="SBP_5_dom"/>
</dbReference>
<dbReference type="PANTHER" id="PTHR30290">
    <property type="entry name" value="PERIPLASMIC BINDING COMPONENT OF ABC TRANSPORTER"/>
    <property type="match status" value="1"/>
</dbReference>
<evidence type="ECO:0000313" key="3">
    <source>
        <dbReference type="EMBL" id="RFZ79652.1"/>
    </source>
</evidence>
<protein>
    <submittedName>
        <fullName evidence="3">Nickel ABC transporter, nickel/metallophore periplasmic binding protein</fullName>
    </submittedName>
</protein>
<evidence type="ECO:0000313" key="4">
    <source>
        <dbReference type="Proteomes" id="UP000260680"/>
    </source>
</evidence>
<name>A0A3E2NF64_9FIRM</name>
<dbReference type="PROSITE" id="PS51257">
    <property type="entry name" value="PROKAR_LIPOPROTEIN"/>
    <property type="match status" value="1"/>
</dbReference>
<dbReference type="CDD" id="cd08489">
    <property type="entry name" value="PBP2_NikA"/>
    <property type="match status" value="1"/>
</dbReference>
<dbReference type="Proteomes" id="UP000260680">
    <property type="component" value="Unassembled WGS sequence"/>
</dbReference>
<dbReference type="AlphaFoldDB" id="A0A3E2NF64"/>
<dbReference type="GO" id="GO:0043190">
    <property type="term" value="C:ATP-binding cassette (ABC) transporter complex"/>
    <property type="evidence" value="ECO:0007669"/>
    <property type="project" value="InterPro"/>
</dbReference>
<dbReference type="Gene3D" id="3.10.105.10">
    <property type="entry name" value="Dipeptide-binding Protein, Domain 3"/>
    <property type="match status" value="1"/>
</dbReference>
<dbReference type="GO" id="GO:0015833">
    <property type="term" value="P:peptide transport"/>
    <property type="evidence" value="ECO:0007669"/>
    <property type="project" value="TreeGrafter"/>
</dbReference>
<dbReference type="NCBIfam" id="TIGR02294">
    <property type="entry name" value="nickel_nikA"/>
    <property type="match status" value="1"/>
</dbReference>
<dbReference type="GO" id="GO:0015675">
    <property type="term" value="P:nickel cation transport"/>
    <property type="evidence" value="ECO:0007669"/>
    <property type="project" value="InterPro"/>
</dbReference>
<organism evidence="3 4">
    <name type="scientific">Lacrimispora amygdalina</name>
    <dbReference type="NCBI Taxonomy" id="253257"/>
    <lineage>
        <taxon>Bacteria</taxon>
        <taxon>Bacillati</taxon>
        <taxon>Bacillota</taxon>
        <taxon>Clostridia</taxon>
        <taxon>Lachnospirales</taxon>
        <taxon>Lachnospiraceae</taxon>
        <taxon>Lacrimispora</taxon>
    </lineage>
</organism>
<feature type="signal peptide" evidence="1">
    <location>
        <begin position="1"/>
        <end position="16"/>
    </location>
</feature>
<dbReference type="InterPro" id="IPR030678">
    <property type="entry name" value="Peptide/Ni-bd"/>
</dbReference>
<gene>
    <name evidence="3" type="primary">nikA</name>
    <name evidence="3" type="ORF">DS742_07135</name>
</gene>
<feature type="chain" id="PRO_5039457089" evidence="1">
    <location>
        <begin position="17"/>
        <end position="546"/>
    </location>
</feature>
<proteinExistence type="predicted"/>
<dbReference type="InterPro" id="IPR039424">
    <property type="entry name" value="SBP_5"/>
</dbReference>
<evidence type="ECO:0000259" key="2">
    <source>
        <dbReference type="Pfam" id="PF00496"/>
    </source>
</evidence>
<dbReference type="PIRSF" id="PIRSF002741">
    <property type="entry name" value="MppA"/>
    <property type="match status" value="1"/>
</dbReference>
<dbReference type="GO" id="GO:1904680">
    <property type="term" value="F:peptide transmembrane transporter activity"/>
    <property type="evidence" value="ECO:0007669"/>
    <property type="project" value="TreeGrafter"/>
</dbReference>
<dbReference type="OrthoDB" id="9772924at2"/>
<dbReference type="InterPro" id="IPR011980">
    <property type="entry name" value="CntA-like"/>
</dbReference>
<dbReference type="GO" id="GO:0016151">
    <property type="term" value="F:nickel cation binding"/>
    <property type="evidence" value="ECO:0007669"/>
    <property type="project" value="InterPro"/>
</dbReference>
<dbReference type="SUPFAM" id="SSF53850">
    <property type="entry name" value="Periplasmic binding protein-like II"/>
    <property type="match status" value="1"/>
</dbReference>
<dbReference type="RefSeq" id="WP_117416305.1">
    <property type="nucleotide sequence ID" value="NZ_QOHO01000020.1"/>
</dbReference>
<dbReference type="GO" id="GO:0030288">
    <property type="term" value="C:outer membrane-bounded periplasmic space"/>
    <property type="evidence" value="ECO:0007669"/>
    <property type="project" value="TreeGrafter"/>
</dbReference>